<reference evidence="1 2" key="1">
    <citation type="submission" date="2019-01" db="EMBL/GenBank/DDBJ databases">
        <title>Sinorhodobacter populi sp. nov. isolated from the symptomatic bark tissue of Populus euramericana canker.</title>
        <authorList>
            <person name="Xu G."/>
        </authorList>
    </citation>
    <scope>NUCLEOTIDE SEQUENCE [LARGE SCALE GENOMIC DNA]</scope>
    <source>
        <strain evidence="1 2">D19-10-3-21</strain>
    </source>
</reference>
<dbReference type="RefSeq" id="WP_128237573.1">
    <property type="nucleotide sequence ID" value="NZ_SAUX01000013.1"/>
</dbReference>
<dbReference type="Proteomes" id="UP000285295">
    <property type="component" value="Unassembled WGS sequence"/>
</dbReference>
<sequence length="210" mass="22959">MSQTVTLDGMRFDPFTNIQGETFANPTLNGYWRIDMQLVARTAQEKLALSSFITQMSPGSARCIVPVCGVARPNDANGRPLTGCLMAPEYTYDHVGFRGEVFRGYTLEAAASHRDSYIDVVKPALSALWPGHYISLGDRLHQVVNVTHLDESETRVRLSVMPSIRGNHAAGETVIVDSTRLACRLESGDQFAVGGSKFKTVSLSFVEAFG</sequence>
<dbReference type="EMBL" id="SAUX01000013">
    <property type="protein sequence ID" value="RWR28855.1"/>
    <property type="molecule type" value="Genomic_DNA"/>
</dbReference>
<evidence type="ECO:0000313" key="1">
    <source>
        <dbReference type="EMBL" id="RWR28855.1"/>
    </source>
</evidence>
<evidence type="ECO:0000313" key="2">
    <source>
        <dbReference type="Proteomes" id="UP000285295"/>
    </source>
</evidence>
<proteinExistence type="predicted"/>
<comment type="caution">
    <text evidence="1">The sequence shown here is derived from an EMBL/GenBank/DDBJ whole genome shotgun (WGS) entry which is preliminary data.</text>
</comment>
<dbReference type="AlphaFoldDB" id="A0A443K7X3"/>
<reference evidence="1 2" key="2">
    <citation type="submission" date="2019-01" db="EMBL/GenBank/DDBJ databases">
        <authorList>
            <person name="Li Y."/>
        </authorList>
    </citation>
    <scope>NUCLEOTIDE SEQUENCE [LARGE SCALE GENOMIC DNA]</scope>
    <source>
        <strain evidence="1 2">D19-10-3-21</strain>
    </source>
</reference>
<organism evidence="1 2">
    <name type="scientific">Paenirhodobacter populi</name>
    <dbReference type="NCBI Taxonomy" id="2306993"/>
    <lineage>
        <taxon>Bacteria</taxon>
        <taxon>Pseudomonadati</taxon>
        <taxon>Pseudomonadota</taxon>
        <taxon>Alphaproteobacteria</taxon>
        <taxon>Rhodobacterales</taxon>
        <taxon>Rhodobacter group</taxon>
        <taxon>Paenirhodobacter</taxon>
    </lineage>
</organism>
<gene>
    <name evidence="1" type="ORF">D2T31_12140</name>
</gene>
<accession>A0A443K7X3</accession>
<name>A0A443K7X3_9RHOB</name>
<protein>
    <submittedName>
        <fullName evidence="1">Uncharacterized protein</fullName>
    </submittedName>
</protein>
<dbReference type="OrthoDB" id="7772429at2"/>